<dbReference type="SUPFAM" id="SSF52402">
    <property type="entry name" value="Adenine nucleotide alpha hydrolases-like"/>
    <property type="match status" value="1"/>
</dbReference>
<dbReference type="EMBL" id="CP143788">
    <property type="protein sequence ID" value="WVN89244.1"/>
    <property type="molecule type" value="Genomic_DNA"/>
</dbReference>
<organism evidence="4 5">
    <name type="scientific">Cryptococcus depauperatus CBS 7841</name>
    <dbReference type="NCBI Taxonomy" id="1295531"/>
    <lineage>
        <taxon>Eukaryota</taxon>
        <taxon>Fungi</taxon>
        <taxon>Dikarya</taxon>
        <taxon>Basidiomycota</taxon>
        <taxon>Agaricomycotina</taxon>
        <taxon>Tremellomycetes</taxon>
        <taxon>Tremellales</taxon>
        <taxon>Cryptococcaceae</taxon>
        <taxon>Cryptococcus</taxon>
    </lineage>
</organism>
<dbReference type="GO" id="GO:0006529">
    <property type="term" value="P:asparagine biosynthetic process"/>
    <property type="evidence" value="ECO:0007669"/>
    <property type="project" value="UniProtKB-KW"/>
</dbReference>
<dbReference type="Gene3D" id="3.40.50.620">
    <property type="entry name" value="HUPs"/>
    <property type="match status" value="1"/>
</dbReference>
<dbReference type="Pfam" id="PF00733">
    <property type="entry name" value="Asn_synthase"/>
    <property type="match status" value="1"/>
</dbReference>
<proteinExistence type="predicted"/>
<accession>A0A1E3IG82</accession>
<evidence type="ECO:0000256" key="2">
    <source>
        <dbReference type="ARBA" id="ARBA00022888"/>
    </source>
</evidence>
<evidence type="ECO:0000313" key="5">
    <source>
        <dbReference type="Proteomes" id="UP000094043"/>
    </source>
</evidence>
<dbReference type="Proteomes" id="UP000094043">
    <property type="component" value="Chromosome 5"/>
</dbReference>
<dbReference type="RefSeq" id="XP_066069944.1">
    <property type="nucleotide sequence ID" value="XM_066213847.1"/>
</dbReference>
<keyword evidence="1" id="KW-0028">Amino-acid biosynthesis</keyword>
<dbReference type="PANTHER" id="PTHR45937:SF1">
    <property type="entry name" value="ASPARAGINE SYNTHETASE DOMAIN-CONTAINING PROTEIN 1"/>
    <property type="match status" value="1"/>
</dbReference>
<sequence>MCGLTLSIRLFEANSSNIEQNAILQAFQSSVTCRGPDSQDSYVYVDTTYSGHQIEVCMYATVLGLRGDLTSQPLVGKRGVLGWNGQIFEGVDVGTENDTRVLFNMLEKGNSIEKVLSTVEGPFACIYLDLKRSTVHYQLDPLSRRSLLVYPATFPDFGLNDKPPMAILSSCCCSQAKEFGIEMRALRGGEGGEVNLKDIAFGDDGQMDLSKAIKTITDYNVKPSCSTSAFTHVTPINTTLPPLNLSDPQSLSKDPVTLGVVESFTSALRASVLRRVENIPALKKNESRVALLFSGGIDCTFLAYLIHLCLPLNEPIDLINVAFAPCPVPSGKCETVTSNLINMYHVPDRSSGLFSVAELGRVCPGREWRFVEVDIPFEEAKRERAKVIELMYPNMTEMDLSLAFPLYFVARGLGWLTRQGERKPYTVKAKVYISGLGADEQLGGYLRHRNVFNRDGWQGLIDEIQMDITRLPSRNLSRDDRLLSSHARDARYPFLSLSFMSYLSSVPIHLKCDPRLPPGYGDKRLLRLASQHVGLIEASTRVKKAMQFGTRSSKVRGQGSGVKGPKAGERRIEMEILH</sequence>
<gene>
    <name evidence="4" type="ORF">L203_104462</name>
</gene>
<evidence type="ECO:0000313" key="4">
    <source>
        <dbReference type="EMBL" id="WVN89244.1"/>
    </source>
</evidence>
<dbReference type="InterPro" id="IPR051857">
    <property type="entry name" value="Asn_synthetase_domain"/>
</dbReference>
<dbReference type="CDD" id="cd01991">
    <property type="entry name" value="Asn_synthase_B_C"/>
    <property type="match status" value="1"/>
</dbReference>
<dbReference type="InterPro" id="IPR001962">
    <property type="entry name" value="Asn_synthase"/>
</dbReference>
<dbReference type="SUPFAM" id="SSF56235">
    <property type="entry name" value="N-terminal nucleophile aminohydrolases (Ntn hydrolases)"/>
    <property type="match status" value="1"/>
</dbReference>
<dbReference type="InterPro" id="IPR014729">
    <property type="entry name" value="Rossmann-like_a/b/a_fold"/>
</dbReference>
<dbReference type="VEuPathDB" id="FungiDB:L203_03402"/>
<dbReference type="AlphaFoldDB" id="A0A1E3IG82"/>
<protein>
    <submittedName>
        <fullName evidence="4">Uncharacterized protein</fullName>
    </submittedName>
</protein>
<keyword evidence="3" id="KW-0315">Glutamine amidotransferase</keyword>
<dbReference type="GeneID" id="91088672"/>
<reference evidence="4" key="1">
    <citation type="submission" date="2016-06" db="EMBL/GenBank/DDBJ databases">
        <authorList>
            <person name="Cuomo C."/>
            <person name="Litvintseva A."/>
            <person name="Heitman J."/>
            <person name="Chen Y."/>
            <person name="Sun S."/>
            <person name="Springer D."/>
            <person name="Dromer F."/>
            <person name="Young S."/>
            <person name="Zeng Q."/>
            <person name="Chapman S."/>
            <person name="Gujja S."/>
            <person name="Saif S."/>
            <person name="Birren B."/>
        </authorList>
    </citation>
    <scope>NUCLEOTIDE SEQUENCE</scope>
    <source>
        <strain evidence="4">CBS 7841</strain>
    </source>
</reference>
<evidence type="ECO:0000256" key="3">
    <source>
        <dbReference type="ARBA" id="ARBA00022962"/>
    </source>
</evidence>
<keyword evidence="5" id="KW-1185">Reference proteome</keyword>
<dbReference type="GO" id="GO:0004066">
    <property type="term" value="F:asparagine synthase (glutamine-hydrolyzing) activity"/>
    <property type="evidence" value="ECO:0007669"/>
    <property type="project" value="InterPro"/>
</dbReference>
<reference evidence="4" key="3">
    <citation type="submission" date="2024-01" db="EMBL/GenBank/DDBJ databases">
        <authorList>
            <person name="Coelho M.A."/>
            <person name="David-Palma M."/>
            <person name="Shea T."/>
            <person name="Sun S."/>
            <person name="Cuomo C.A."/>
            <person name="Heitman J."/>
        </authorList>
    </citation>
    <scope>NUCLEOTIDE SEQUENCE</scope>
    <source>
        <strain evidence="4">CBS 7841</strain>
    </source>
</reference>
<dbReference type="PANTHER" id="PTHR45937">
    <property type="entry name" value="ASPARAGINE SYNTHETASE DOMAIN-CONTAINING PROTEIN 1"/>
    <property type="match status" value="1"/>
</dbReference>
<dbReference type="OrthoDB" id="10252281at2759"/>
<reference evidence="4" key="2">
    <citation type="journal article" date="2022" name="Elife">
        <title>Obligate sexual reproduction of a homothallic fungus closely related to the Cryptococcus pathogenic species complex.</title>
        <authorList>
            <person name="Passer A.R."/>
            <person name="Clancey S.A."/>
            <person name="Shea T."/>
            <person name="David-Palma M."/>
            <person name="Averette A.F."/>
            <person name="Boekhout T."/>
            <person name="Porcel B.M."/>
            <person name="Nowrousian M."/>
            <person name="Cuomo C.A."/>
            <person name="Sun S."/>
            <person name="Heitman J."/>
            <person name="Coelho M.A."/>
        </authorList>
    </citation>
    <scope>NUCLEOTIDE SEQUENCE</scope>
    <source>
        <strain evidence="4">CBS 7841</strain>
    </source>
</reference>
<keyword evidence="2" id="KW-0061">Asparagine biosynthesis</keyword>
<evidence type="ECO:0000256" key="1">
    <source>
        <dbReference type="ARBA" id="ARBA00022605"/>
    </source>
</evidence>
<name>A0A1E3IG82_9TREE</name>
<dbReference type="KEGG" id="cdep:91088672"/>
<dbReference type="Gene3D" id="3.60.20.10">
    <property type="entry name" value="Glutamine Phosphoribosylpyrophosphate, subunit 1, domain 1"/>
    <property type="match status" value="1"/>
</dbReference>
<dbReference type="InterPro" id="IPR029055">
    <property type="entry name" value="Ntn_hydrolases_N"/>
</dbReference>